<feature type="domain" description="Enolase N-terminal" evidence="17">
    <location>
        <begin position="52"/>
        <end position="182"/>
    </location>
</feature>
<dbReference type="CDD" id="cd03313">
    <property type="entry name" value="enolase"/>
    <property type="match status" value="1"/>
</dbReference>
<evidence type="ECO:0000256" key="9">
    <source>
        <dbReference type="ARBA" id="ARBA00023152"/>
    </source>
</evidence>
<dbReference type="FunFam" id="3.20.20.120:FF:000001">
    <property type="entry name" value="Enolase"/>
    <property type="match status" value="1"/>
</dbReference>
<dbReference type="GO" id="GO:0000015">
    <property type="term" value="C:phosphopyruvate hydratase complex"/>
    <property type="evidence" value="ECO:0007669"/>
    <property type="project" value="InterPro"/>
</dbReference>
<dbReference type="NCBIfam" id="TIGR01060">
    <property type="entry name" value="eno"/>
    <property type="match status" value="1"/>
</dbReference>
<evidence type="ECO:0000256" key="4">
    <source>
        <dbReference type="ARBA" id="ARBA00017068"/>
    </source>
</evidence>
<keyword evidence="10 12" id="KW-0456">Lyase</keyword>
<evidence type="ECO:0000256" key="12">
    <source>
        <dbReference type="HAMAP-Rule" id="MF_00318"/>
    </source>
</evidence>
<evidence type="ECO:0000256" key="6">
    <source>
        <dbReference type="ARBA" id="ARBA00022525"/>
    </source>
</evidence>
<dbReference type="UniPathway" id="UPA00109">
    <property type="reaction ID" value="UER00187"/>
</dbReference>
<evidence type="ECO:0000256" key="2">
    <source>
        <dbReference type="ARBA" id="ARBA00009604"/>
    </source>
</evidence>
<comment type="pathway">
    <text evidence="1 12">Carbohydrate degradation; glycolysis; pyruvate from D-glyceraldehyde 3-phosphate: step 4/5.</text>
</comment>
<dbReference type="PRINTS" id="PR00148">
    <property type="entry name" value="ENOLASE"/>
</dbReference>
<keyword evidence="19" id="KW-1185">Reference proteome</keyword>
<feature type="domain" description="Enolase C-terminal TIM barrel" evidence="16">
    <location>
        <begin position="187"/>
        <end position="471"/>
    </location>
</feature>
<feature type="binding site" evidence="12 15">
    <location>
        <position position="361"/>
    </location>
    <ligand>
        <name>Mg(2+)</name>
        <dbReference type="ChEBI" id="CHEBI:18420"/>
    </ligand>
</feature>
<dbReference type="InterPro" id="IPR020811">
    <property type="entry name" value="Enolase_N"/>
</dbReference>
<feature type="binding site" evidence="12">
    <location>
        <position position="211"/>
    </location>
    <ligand>
        <name>(2R)-2-phosphoglycerate</name>
        <dbReference type="ChEBI" id="CHEBI:58289"/>
    </ligand>
</feature>
<evidence type="ECO:0000256" key="5">
    <source>
        <dbReference type="ARBA" id="ARBA00022490"/>
    </source>
</evidence>
<organism evidence="18 19">
    <name type="scientific">Hymenobacter gelipurpurascens</name>
    <dbReference type="NCBI Taxonomy" id="89968"/>
    <lineage>
        <taxon>Bacteria</taxon>
        <taxon>Pseudomonadati</taxon>
        <taxon>Bacteroidota</taxon>
        <taxon>Cytophagia</taxon>
        <taxon>Cytophagales</taxon>
        <taxon>Hymenobacteraceae</taxon>
        <taxon>Hymenobacter</taxon>
    </lineage>
</organism>
<dbReference type="SFLD" id="SFLDF00002">
    <property type="entry name" value="enolase"/>
    <property type="match status" value="1"/>
</dbReference>
<protein>
    <recommendedName>
        <fullName evidence="4 12">Enolase</fullName>
        <ecNumber evidence="3 12">4.2.1.11</ecNumber>
    </recommendedName>
    <alternativeName>
        <fullName evidence="12">2-phospho-D-glycerate hydro-lyase</fullName>
    </alternativeName>
    <alternativeName>
        <fullName evidence="12">2-phosphoglycerate dehydratase</fullName>
    </alternativeName>
</protein>
<dbReference type="PROSITE" id="PS00164">
    <property type="entry name" value="ENOLASE"/>
    <property type="match status" value="1"/>
</dbReference>
<comment type="cofactor">
    <cofactor evidence="15">
        <name>Mg(2+)</name>
        <dbReference type="ChEBI" id="CHEBI:18420"/>
    </cofactor>
    <text evidence="15">Mg(2+) is required for catalysis and for stabilizing the dimer.</text>
</comment>
<feature type="binding site" evidence="14">
    <location>
        <position position="203"/>
    </location>
    <ligand>
        <name>substrate</name>
    </ligand>
</feature>
<dbReference type="Gene3D" id="3.30.390.10">
    <property type="entry name" value="Enolase-like, N-terminal domain"/>
    <property type="match status" value="1"/>
</dbReference>
<feature type="binding site" evidence="12 15">
    <location>
        <position position="290"/>
    </location>
    <ligand>
        <name>Mg(2+)</name>
        <dbReference type="ChEBI" id="CHEBI:18420"/>
    </ligand>
</feature>
<feature type="binding site" evidence="14">
    <location>
        <begin position="413"/>
        <end position="416"/>
    </location>
    <ligand>
        <name>substrate</name>
    </ligand>
</feature>
<dbReference type="InterPro" id="IPR000941">
    <property type="entry name" value="Enolase"/>
</dbReference>
<keyword evidence="5 12" id="KW-0963">Cytoplasm</keyword>
<dbReference type="GO" id="GO:0009986">
    <property type="term" value="C:cell surface"/>
    <property type="evidence" value="ECO:0007669"/>
    <property type="project" value="UniProtKB-SubCell"/>
</dbReference>
<feature type="binding site" evidence="12">
    <location>
        <position position="437"/>
    </location>
    <ligand>
        <name>(2R)-2-phosphoglycerate</name>
        <dbReference type="ChEBI" id="CHEBI:58289"/>
    </ligand>
</feature>
<dbReference type="InterPro" id="IPR020809">
    <property type="entry name" value="Enolase_CS"/>
</dbReference>
<dbReference type="PANTHER" id="PTHR11902">
    <property type="entry name" value="ENOLASE"/>
    <property type="match status" value="1"/>
</dbReference>
<comment type="cofactor">
    <cofactor evidence="12">
        <name>Mg(2+)</name>
        <dbReference type="ChEBI" id="CHEBI:18420"/>
    </cofactor>
    <text evidence="12">Binds a second Mg(2+) ion via substrate during catalysis.</text>
</comment>
<dbReference type="SMART" id="SM01192">
    <property type="entry name" value="Enolase_C"/>
    <property type="match status" value="1"/>
</dbReference>
<evidence type="ECO:0000256" key="13">
    <source>
        <dbReference type="PIRSR" id="PIRSR001400-1"/>
    </source>
</evidence>
<dbReference type="InterPro" id="IPR036849">
    <property type="entry name" value="Enolase-like_C_sf"/>
</dbReference>
<evidence type="ECO:0000256" key="1">
    <source>
        <dbReference type="ARBA" id="ARBA00005031"/>
    </source>
</evidence>
<dbReference type="Pfam" id="PF03952">
    <property type="entry name" value="Enolase_N"/>
    <property type="match status" value="1"/>
</dbReference>
<evidence type="ECO:0000256" key="14">
    <source>
        <dbReference type="PIRSR" id="PIRSR001400-2"/>
    </source>
</evidence>
<keyword evidence="9 12" id="KW-0324">Glycolysis</keyword>
<feature type="binding site" evidence="12 15">
    <location>
        <position position="334"/>
    </location>
    <ligand>
        <name>Mg(2+)</name>
        <dbReference type="ChEBI" id="CHEBI:18420"/>
    </ligand>
</feature>
<keyword evidence="8 12" id="KW-0460">Magnesium</keyword>
<feature type="binding site" evidence="14">
    <location>
        <position position="361"/>
    </location>
    <ligand>
        <name>substrate</name>
    </ligand>
</feature>
<evidence type="ECO:0000313" key="19">
    <source>
        <dbReference type="Proteomes" id="UP000198131"/>
    </source>
</evidence>
<dbReference type="EC" id="4.2.1.11" evidence="3 12"/>
<accession>A0A212UBI9</accession>
<evidence type="ECO:0000256" key="10">
    <source>
        <dbReference type="ARBA" id="ARBA00023239"/>
    </source>
</evidence>
<comment type="subcellular location">
    <subcellularLocation>
        <location evidence="12">Cytoplasm</location>
    </subcellularLocation>
    <subcellularLocation>
        <location evidence="12">Secreted</location>
    </subcellularLocation>
    <subcellularLocation>
        <location evidence="12">Cell surface</location>
    </subcellularLocation>
    <text evidence="12">Fractions of enolase are present in both the cytoplasm and on the cell surface.</text>
</comment>
<dbReference type="AlphaFoldDB" id="A0A212UBI9"/>
<evidence type="ECO:0000313" key="18">
    <source>
        <dbReference type="EMBL" id="SNC75563.1"/>
    </source>
</evidence>
<evidence type="ECO:0000256" key="7">
    <source>
        <dbReference type="ARBA" id="ARBA00022723"/>
    </source>
</evidence>
<sequence>MLALHYPDFVLGKKVQLSTLPPQRNQANIVVGCENSQATLFFQFNPFLMSIITEIHARQIFDSRGNPTIEVDVTTESGTVGRAAVPSGASTGKHEAVELRDDDKSKYMGKGVLKAVENVNSKIAEELIGFSVFEQGLLDKIMLEMDGTPNKANLGANAILGASLAIARAAAAEAGMPLYRYVGGVNATTLPVPMMNILNGGSHADNSIDFQEFMIMPVGAPSFSEALRWGTEIFHHLKNVLKKQGLSTNVGDEGGFAPNIKSNEDAIKIVIQAIETAGYKPGDDVMIAMDAAASEFYSDGHYHFKKSTGDKLTSSEMVAYWTDWTKKYPIVSIEDGMDEDDWSGWKDLTNSIGSTTQLVGDDLFVTNVNRLQRGIDEQIANAILIKVNQIGTLSETIDAINLGRRNGYKSIMSHRSGETEDNTIADLAVALNTGQIKTGSASRSDRMSKYNQLLRIEEELGEVAYFPGRKM</sequence>
<gene>
    <name evidence="12" type="primary">eno</name>
    <name evidence="18" type="ORF">SAMN06265337_2937</name>
</gene>
<dbReference type="SUPFAM" id="SSF51604">
    <property type="entry name" value="Enolase C-terminal domain-like"/>
    <property type="match status" value="1"/>
</dbReference>
<dbReference type="SUPFAM" id="SSF54826">
    <property type="entry name" value="Enolase N-terminal domain-like"/>
    <property type="match status" value="1"/>
</dbReference>
<reference evidence="19" key="1">
    <citation type="submission" date="2017-06" db="EMBL/GenBank/DDBJ databases">
        <authorList>
            <person name="Varghese N."/>
            <person name="Submissions S."/>
        </authorList>
    </citation>
    <scope>NUCLEOTIDE SEQUENCE [LARGE SCALE GENOMIC DNA]</scope>
    <source>
        <strain evidence="19">DSM 11116</strain>
    </source>
</reference>
<comment type="function">
    <text evidence="11 12">Catalyzes the reversible conversion of 2-phosphoglycerate (2-PG) into phosphoenolpyruvate (PEP). It is essential for the degradation of carbohydrates via glycolysis.</text>
</comment>
<dbReference type="InterPro" id="IPR020810">
    <property type="entry name" value="Enolase_C"/>
</dbReference>
<comment type="catalytic activity">
    <reaction evidence="12">
        <text>(2R)-2-phosphoglycerate = phosphoenolpyruvate + H2O</text>
        <dbReference type="Rhea" id="RHEA:10164"/>
        <dbReference type="ChEBI" id="CHEBI:15377"/>
        <dbReference type="ChEBI" id="CHEBI:58289"/>
        <dbReference type="ChEBI" id="CHEBI:58702"/>
        <dbReference type="EC" id="4.2.1.11"/>
    </reaction>
</comment>
<keyword evidence="7 12" id="KW-0479">Metal-binding</keyword>
<feature type="binding site" evidence="12">
    <location>
        <position position="415"/>
    </location>
    <ligand>
        <name>(2R)-2-phosphoglycerate</name>
        <dbReference type="ChEBI" id="CHEBI:58289"/>
    </ligand>
</feature>
<comment type="similarity">
    <text evidence="2 12">Belongs to the enolase family.</text>
</comment>
<dbReference type="Gene3D" id="3.20.20.120">
    <property type="entry name" value="Enolase-like C-terminal domain"/>
    <property type="match status" value="1"/>
</dbReference>
<evidence type="ECO:0000256" key="8">
    <source>
        <dbReference type="ARBA" id="ARBA00022842"/>
    </source>
</evidence>
<dbReference type="InterPro" id="IPR029017">
    <property type="entry name" value="Enolase-like_N"/>
</dbReference>
<dbReference type="GO" id="GO:0005576">
    <property type="term" value="C:extracellular region"/>
    <property type="evidence" value="ECO:0007669"/>
    <property type="project" value="UniProtKB-SubCell"/>
</dbReference>
<dbReference type="EMBL" id="FYEW01000002">
    <property type="protein sequence ID" value="SNC75563.1"/>
    <property type="molecule type" value="Genomic_DNA"/>
</dbReference>
<name>A0A212UBI9_9BACT</name>
<feature type="active site" description="Proton acceptor" evidence="12 13">
    <location>
        <position position="386"/>
    </location>
</feature>
<evidence type="ECO:0000256" key="11">
    <source>
        <dbReference type="ARBA" id="ARBA00045763"/>
    </source>
</evidence>
<feature type="active site" description="Proton donor" evidence="12 13">
    <location>
        <position position="253"/>
    </location>
</feature>
<feature type="binding site" evidence="12">
    <location>
        <position position="386"/>
    </location>
    <ligand>
        <name>(2R)-2-phosphoglycerate</name>
        <dbReference type="ChEBI" id="CHEBI:58289"/>
    </ligand>
</feature>
<dbReference type="SFLD" id="SFLDS00001">
    <property type="entry name" value="Enolase"/>
    <property type="match status" value="1"/>
</dbReference>
<evidence type="ECO:0000256" key="3">
    <source>
        <dbReference type="ARBA" id="ARBA00012058"/>
    </source>
</evidence>
<dbReference type="SFLD" id="SFLDG00178">
    <property type="entry name" value="enolase"/>
    <property type="match status" value="1"/>
</dbReference>
<dbReference type="HAMAP" id="MF_00318">
    <property type="entry name" value="Enolase"/>
    <property type="match status" value="1"/>
</dbReference>
<proteinExistence type="inferred from homology"/>
<keyword evidence="6 12" id="KW-0964">Secreted</keyword>
<dbReference type="PANTHER" id="PTHR11902:SF1">
    <property type="entry name" value="ENOLASE"/>
    <property type="match status" value="1"/>
</dbReference>
<evidence type="ECO:0000259" key="17">
    <source>
        <dbReference type="SMART" id="SM01193"/>
    </source>
</evidence>
<dbReference type="SMART" id="SM01193">
    <property type="entry name" value="Enolase_N"/>
    <property type="match status" value="1"/>
</dbReference>
<feature type="binding site" evidence="14">
    <location>
        <position position="334"/>
    </location>
    <ligand>
        <name>substrate</name>
    </ligand>
</feature>
<dbReference type="GO" id="GO:0000287">
    <property type="term" value="F:magnesium ion binding"/>
    <property type="evidence" value="ECO:0007669"/>
    <property type="project" value="UniProtKB-UniRule"/>
</dbReference>
<dbReference type="Pfam" id="PF00113">
    <property type="entry name" value="Enolase_C"/>
    <property type="match status" value="1"/>
</dbReference>
<dbReference type="GO" id="GO:0004634">
    <property type="term" value="F:phosphopyruvate hydratase activity"/>
    <property type="evidence" value="ECO:0007669"/>
    <property type="project" value="UniProtKB-UniRule"/>
</dbReference>
<dbReference type="PIRSF" id="PIRSF001400">
    <property type="entry name" value="Enolase"/>
    <property type="match status" value="1"/>
</dbReference>
<dbReference type="GO" id="GO:0006096">
    <property type="term" value="P:glycolytic process"/>
    <property type="evidence" value="ECO:0007669"/>
    <property type="project" value="UniProtKB-UniRule"/>
</dbReference>
<feature type="binding site" evidence="12">
    <location>
        <position position="416"/>
    </location>
    <ligand>
        <name>(2R)-2-phosphoglycerate</name>
        <dbReference type="ChEBI" id="CHEBI:58289"/>
    </ligand>
</feature>
<dbReference type="Proteomes" id="UP000198131">
    <property type="component" value="Unassembled WGS sequence"/>
</dbReference>
<feature type="binding site" evidence="14">
    <location>
        <position position="212"/>
    </location>
    <ligand>
        <name>substrate</name>
    </ligand>
</feature>
<evidence type="ECO:0000256" key="15">
    <source>
        <dbReference type="PIRSR" id="PIRSR001400-3"/>
    </source>
</evidence>
<dbReference type="FunFam" id="3.30.390.10:FF:000001">
    <property type="entry name" value="Enolase"/>
    <property type="match status" value="1"/>
</dbReference>
<feature type="binding site" evidence="14">
    <location>
        <position position="437"/>
    </location>
    <ligand>
        <name>substrate</name>
    </ligand>
</feature>
<evidence type="ECO:0000259" key="16">
    <source>
        <dbReference type="SMART" id="SM01192"/>
    </source>
</evidence>